<name>A0A149PHH1_9BURK</name>
<dbReference type="EMBL" id="LRBG01000036">
    <property type="protein sequence ID" value="KXU84493.1"/>
    <property type="molecule type" value="Genomic_DNA"/>
</dbReference>
<keyword evidence="2" id="KW-1185">Reference proteome</keyword>
<evidence type="ECO:0000313" key="1">
    <source>
        <dbReference type="EMBL" id="KXU84493.1"/>
    </source>
</evidence>
<dbReference type="STRING" id="1399968.CI15_23870"/>
<gene>
    <name evidence="1" type="ORF">CI15_23870</name>
</gene>
<reference evidence="1 2" key="1">
    <citation type="journal article" date="2015" name="Int. J. Syst. Evol. Microbiol.">
        <title>Burkholderia monticola sp. nov., isolated from mountain soil.</title>
        <authorList>
            <person name="Baek I."/>
            <person name="Seo B."/>
            <person name="Lee I."/>
            <person name="Yi H."/>
            <person name="Chun J."/>
        </authorList>
    </citation>
    <scope>NUCLEOTIDE SEQUENCE [LARGE SCALE GENOMIC DNA]</scope>
    <source>
        <strain evidence="1 2">JC2948</strain>
    </source>
</reference>
<comment type="caution">
    <text evidence="1">The sequence shown here is derived from an EMBL/GenBank/DDBJ whole genome shotgun (WGS) entry which is preliminary data.</text>
</comment>
<sequence length="89" mass="9810">MHSFEYRFVLPTLNAAVGLDLCYADVANVSALILFLPVPSRAALAIGLNYVGSLPTFVNSWGTMMVPGVNGYLDIHLRSFDIYCRWNGI</sequence>
<accession>A0A149PHH1</accession>
<evidence type="ECO:0000313" key="2">
    <source>
        <dbReference type="Proteomes" id="UP000075613"/>
    </source>
</evidence>
<organism evidence="1 2">
    <name type="scientific">Paraburkholderia monticola</name>
    <dbReference type="NCBI Taxonomy" id="1399968"/>
    <lineage>
        <taxon>Bacteria</taxon>
        <taxon>Pseudomonadati</taxon>
        <taxon>Pseudomonadota</taxon>
        <taxon>Betaproteobacteria</taxon>
        <taxon>Burkholderiales</taxon>
        <taxon>Burkholderiaceae</taxon>
        <taxon>Paraburkholderia</taxon>
    </lineage>
</organism>
<dbReference type="Proteomes" id="UP000075613">
    <property type="component" value="Unassembled WGS sequence"/>
</dbReference>
<proteinExistence type="predicted"/>
<protein>
    <submittedName>
        <fullName evidence="1">Uncharacterized protein</fullName>
    </submittedName>
</protein>
<dbReference type="AlphaFoldDB" id="A0A149PHH1"/>